<dbReference type="AlphaFoldDB" id="A0A445MZG4"/>
<dbReference type="InterPro" id="IPR002549">
    <property type="entry name" value="AI-2E-like"/>
</dbReference>
<organism evidence="7">
    <name type="scientific">uncultured Desulfobacterium sp</name>
    <dbReference type="NCBI Taxonomy" id="201089"/>
    <lineage>
        <taxon>Bacteria</taxon>
        <taxon>Pseudomonadati</taxon>
        <taxon>Thermodesulfobacteriota</taxon>
        <taxon>Desulfobacteria</taxon>
        <taxon>Desulfobacterales</taxon>
        <taxon>Desulfobacteriaceae</taxon>
        <taxon>Desulfobacterium</taxon>
        <taxon>environmental samples</taxon>
    </lineage>
</organism>
<comment type="subcellular location">
    <subcellularLocation>
        <location evidence="1">Membrane</location>
        <topology evidence="1">Multi-pass membrane protein</topology>
    </subcellularLocation>
</comment>
<keyword evidence="5 6" id="KW-0472">Membrane</keyword>
<feature type="transmembrane region" description="Helical" evidence="6">
    <location>
        <begin position="240"/>
        <end position="264"/>
    </location>
</feature>
<comment type="similarity">
    <text evidence="2">Belongs to the autoinducer-2 exporter (AI-2E) (TC 2.A.86) family.</text>
</comment>
<protein>
    <recommendedName>
        <fullName evidence="8">AI-2E family transporter</fullName>
    </recommendedName>
</protein>
<reference evidence="7" key="1">
    <citation type="submission" date="2018-01" db="EMBL/GenBank/DDBJ databases">
        <authorList>
            <person name="Regsiter A."/>
            <person name="William W."/>
        </authorList>
    </citation>
    <scope>NUCLEOTIDE SEQUENCE</scope>
    <source>
        <strain evidence="7">TRIP AH-1</strain>
    </source>
</reference>
<feature type="transmembrane region" description="Helical" evidence="6">
    <location>
        <begin position="307"/>
        <end position="340"/>
    </location>
</feature>
<evidence type="ECO:0000313" key="7">
    <source>
        <dbReference type="EMBL" id="SPD74888.1"/>
    </source>
</evidence>
<evidence type="ECO:0000256" key="3">
    <source>
        <dbReference type="ARBA" id="ARBA00022692"/>
    </source>
</evidence>
<feature type="transmembrane region" description="Helical" evidence="6">
    <location>
        <begin position="155"/>
        <end position="177"/>
    </location>
</feature>
<proteinExistence type="inferred from homology"/>
<feature type="transmembrane region" description="Helical" evidence="6">
    <location>
        <begin position="211"/>
        <end position="234"/>
    </location>
</feature>
<evidence type="ECO:0000256" key="1">
    <source>
        <dbReference type="ARBA" id="ARBA00004141"/>
    </source>
</evidence>
<accession>A0A445MZG4</accession>
<dbReference type="EMBL" id="OJIN01000177">
    <property type="protein sequence ID" value="SPD74888.1"/>
    <property type="molecule type" value="Genomic_DNA"/>
</dbReference>
<keyword evidence="3 6" id="KW-0812">Transmembrane</keyword>
<dbReference type="PANTHER" id="PTHR21716">
    <property type="entry name" value="TRANSMEMBRANE PROTEIN"/>
    <property type="match status" value="1"/>
</dbReference>
<feature type="transmembrane region" description="Helical" evidence="6">
    <location>
        <begin position="59"/>
        <end position="80"/>
    </location>
</feature>
<evidence type="ECO:0000256" key="2">
    <source>
        <dbReference type="ARBA" id="ARBA00009773"/>
    </source>
</evidence>
<evidence type="ECO:0008006" key="8">
    <source>
        <dbReference type="Google" id="ProtNLM"/>
    </source>
</evidence>
<name>A0A445MZG4_9BACT</name>
<feature type="transmembrane region" description="Helical" evidence="6">
    <location>
        <begin position="5"/>
        <end position="21"/>
    </location>
</feature>
<dbReference type="Pfam" id="PF01594">
    <property type="entry name" value="AI-2E_transport"/>
    <property type="match status" value="1"/>
</dbReference>
<feature type="transmembrane region" description="Helical" evidence="6">
    <location>
        <begin position="27"/>
        <end position="47"/>
    </location>
</feature>
<dbReference type="GO" id="GO:0016020">
    <property type="term" value="C:membrane"/>
    <property type="evidence" value="ECO:0007669"/>
    <property type="project" value="UniProtKB-SubCell"/>
</dbReference>
<feature type="transmembrane region" description="Helical" evidence="6">
    <location>
        <begin position="276"/>
        <end position="295"/>
    </location>
</feature>
<sequence>MQQQIGYRFFIIFLICSMILFSGLFWAYISSIVLALLIVSVFYPFYVRVKAILKGSEKWASMFMTIFILLVLIIPVGWFVGTLSNEAFDFYNATRDSVSLKQIQDFLNSDSVWVKRVKGIVQMSGVEFTPQTIEGLAASVGKMVGLFLFNQIRSFASNFLSLLLHLFLMMMTMFYLFKDGGRLKEYIVKILPLPREQLEKVGDKFEEMGRAIIIGSGFSSLLHGIFGGIGFVIFDLNAPFLWGAVIGFLGFIPFIGPSVVYVPAMVIMLLEGNKAAAVLFFLFNLSYGTIIEYLVKPRIIGGEMQMNSLLVFIGIIGGIKLFGILGIIYGPLIITVFLTLAEIYRLEYKGQET</sequence>
<evidence type="ECO:0000256" key="4">
    <source>
        <dbReference type="ARBA" id="ARBA00022989"/>
    </source>
</evidence>
<keyword evidence="4 6" id="KW-1133">Transmembrane helix</keyword>
<evidence type="ECO:0000256" key="5">
    <source>
        <dbReference type="ARBA" id="ARBA00023136"/>
    </source>
</evidence>
<evidence type="ECO:0000256" key="6">
    <source>
        <dbReference type="SAM" id="Phobius"/>
    </source>
</evidence>
<gene>
    <name evidence="7" type="ORF">PITCH_A360023</name>
</gene>
<dbReference type="PANTHER" id="PTHR21716:SF4">
    <property type="entry name" value="TRANSMEMBRANE PROTEIN 245"/>
    <property type="match status" value="1"/>
</dbReference>